<protein>
    <recommendedName>
        <fullName evidence="4">Outer membrane channel protein CpnT-like N-terminal domain-containing protein</fullName>
    </recommendedName>
</protein>
<evidence type="ECO:0000313" key="6">
    <source>
        <dbReference type="Proteomes" id="UP000031364"/>
    </source>
</evidence>
<keyword evidence="2" id="KW-0963">Cytoplasm</keyword>
<dbReference type="RefSeq" id="WP_052280188.1">
    <property type="nucleotide sequence ID" value="NZ_BDCI01000023.1"/>
</dbReference>
<evidence type="ECO:0000256" key="2">
    <source>
        <dbReference type="ARBA" id="ARBA00022490"/>
    </source>
</evidence>
<proteinExistence type="predicted"/>
<evidence type="ECO:0000313" key="5">
    <source>
        <dbReference type="EMBL" id="KIA66297.1"/>
    </source>
</evidence>
<dbReference type="EMBL" id="JNFP01000003">
    <property type="protein sequence ID" value="KIA66297.1"/>
    <property type="molecule type" value="Genomic_DNA"/>
</dbReference>
<gene>
    <name evidence="5" type="ORF">FG87_03855</name>
</gene>
<dbReference type="Pfam" id="PF25547">
    <property type="entry name" value="WXG100_2"/>
    <property type="match status" value="1"/>
</dbReference>
<feature type="domain" description="Outer membrane channel protein CpnT-like N-terminal" evidence="4">
    <location>
        <begin position="94"/>
        <end position="226"/>
    </location>
</feature>
<dbReference type="PANTHER" id="PTHR31250">
    <property type="entry name" value="IQ DOMAIN-CONTAINING PROTEIN IQM3"/>
    <property type="match status" value="1"/>
</dbReference>
<organism evidence="5 6">
    <name type="scientific">Nocardia vulneris</name>
    <dbReference type="NCBI Taxonomy" id="1141657"/>
    <lineage>
        <taxon>Bacteria</taxon>
        <taxon>Bacillati</taxon>
        <taxon>Actinomycetota</taxon>
        <taxon>Actinomycetes</taxon>
        <taxon>Mycobacteriales</taxon>
        <taxon>Nocardiaceae</taxon>
        <taxon>Nocardia</taxon>
    </lineage>
</organism>
<evidence type="ECO:0000256" key="3">
    <source>
        <dbReference type="SAM" id="MobiDB-lite"/>
    </source>
</evidence>
<dbReference type="InterPro" id="IPR057746">
    <property type="entry name" value="CpnT-like_N"/>
</dbReference>
<dbReference type="PANTHER" id="PTHR31250:SF27">
    <property type="entry name" value="IQ DOMAIN-CONTAINING PROTEIN IQM5"/>
    <property type="match status" value="1"/>
</dbReference>
<comment type="caution">
    <text evidence="5">The sequence shown here is derived from an EMBL/GenBank/DDBJ whole genome shotgun (WGS) entry which is preliminary data.</text>
</comment>
<feature type="region of interest" description="Disordered" evidence="3">
    <location>
        <begin position="278"/>
        <end position="306"/>
    </location>
</feature>
<accession>A0ABR4ZLL9</accession>
<dbReference type="InterPro" id="IPR044159">
    <property type="entry name" value="IQM"/>
</dbReference>
<feature type="compositionally biased region" description="Basic and acidic residues" evidence="3">
    <location>
        <begin position="278"/>
        <end position="291"/>
    </location>
</feature>
<name>A0ABR4ZLL9_9NOCA</name>
<dbReference type="Proteomes" id="UP000031364">
    <property type="component" value="Unassembled WGS sequence"/>
</dbReference>
<comment type="subcellular location">
    <subcellularLocation>
        <location evidence="1">Cytoplasm</location>
    </subcellularLocation>
</comment>
<keyword evidence="6" id="KW-1185">Reference proteome</keyword>
<evidence type="ECO:0000256" key="1">
    <source>
        <dbReference type="ARBA" id="ARBA00004496"/>
    </source>
</evidence>
<evidence type="ECO:0000259" key="4">
    <source>
        <dbReference type="Pfam" id="PF25547"/>
    </source>
</evidence>
<sequence length="460" mass="49166">MAGRDEGGRAWAASYDESAREAVAFFDQTFATLRAYGTALNDIGFEHAKSDAALKGTTQPDRPPDAASTVTFGPYALPASAAGGTPQGLAKTSVEVLDAINCPLPDGNTDTLTRAADAWHRRGTIYQNTNAKDKITIAASLFDDVVSTDAIQVREDLATIETSITGLLDTCKAISKTCTDYKESIIELRNEIKGFIEAIIQEAAIDAAVTVIATCLTGVGGLIAGAKAVESARRWAVKIKAAVSAWRARKALQLKGLAADAKAALAKGKKAIEDLRNRLRKRKGDDRDPSSPDHGNTPKVPLPNYKSTGMDPHYAGEEIPGNSIWPGSHVKYLTDEERKAYQLTVKDGKIYDATGSLFDTTTAQTAHSGTGRAIFVMDEKGNLYASTNHAIGEFHHSSFLGGKPVSGAGELQVVNGELKLVTDQSGHYKPSREYTEQVLDRLRNQGVSIDASQVKTTALN</sequence>
<reference evidence="5 6" key="1">
    <citation type="journal article" date="2014" name="Int. J. Syst. Evol. Microbiol.">
        <title>Nocardia vulneris sp. nov., isolated from wounds of human patients in North America.</title>
        <authorList>
            <person name="Lasker B.A."/>
            <person name="Bell M."/>
            <person name="Klenk H.P."/>
            <person name="Sproer C."/>
            <person name="Schumann C."/>
            <person name="Schumann P."/>
            <person name="Brown J.M."/>
        </authorList>
    </citation>
    <scope>NUCLEOTIDE SEQUENCE [LARGE SCALE GENOMIC DNA]</scope>
    <source>
        <strain evidence="5 6">W9851</strain>
    </source>
</reference>